<evidence type="ECO:0000256" key="3">
    <source>
        <dbReference type="ARBA" id="ARBA00022692"/>
    </source>
</evidence>
<comment type="subcellular location">
    <subcellularLocation>
        <location evidence="1">Membrane</location>
        <topology evidence="1">Multi-pass membrane protein</topology>
    </subcellularLocation>
</comment>
<evidence type="ECO:0000313" key="7">
    <source>
        <dbReference type="EMBL" id="GAA4650924.1"/>
    </source>
</evidence>
<dbReference type="PANTHER" id="PTHR43461">
    <property type="entry name" value="TRANSMEMBRANE PROTEIN 256"/>
    <property type="match status" value="1"/>
</dbReference>
<evidence type="ECO:0000256" key="4">
    <source>
        <dbReference type="ARBA" id="ARBA00022989"/>
    </source>
</evidence>
<accession>A0ABP8V688</accession>
<dbReference type="RefSeq" id="WP_345197200.1">
    <property type="nucleotide sequence ID" value="NZ_BAABFL010000428.1"/>
</dbReference>
<keyword evidence="3 6" id="KW-0812">Transmembrane</keyword>
<dbReference type="Pfam" id="PF04241">
    <property type="entry name" value="DUF423"/>
    <property type="match status" value="1"/>
</dbReference>
<dbReference type="InterPro" id="IPR006696">
    <property type="entry name" value="DUF423"/>
</dbReference>
<reference evidence="8" key="1">
    <citation type="journal article" date="2019" name="Int. J. Syst. Evol. Microbiol.">
        <title>The Global Catalogue of Microorganisms (GCM) 10K type strain sequencing project: providing services to taxonomists for standard genome sequencing and annotation.</title>
        <authorList>
            <consortium name="The Broad Institute Genomics Platform"/>
            <consortium name="The Broad Institute Genome Sequencing Center for Infectious Disease"/>
            <person name="Wu L."/>
            <person name="Ma J."/>
        </authorList>
    </citation>
    <scope>NUCLEOTIDE SEQUENCE [LARGE SCALE GENOMIC DNA]</scope>
    <source>
        <strain evidence="8">JCM 17805</strain>
    </source>
</reference>
<keyword evidence="5 6" id="KW-0472">Membrane</keyword>
<name>A0ABP8V688_9GAMM</name>
<comment type="similarity">
    <text evidence="2">Belongs to the UPF0382 family.</text>
</comment>
<dbReference type="Proteomes" id="UP001500604">
    <property type="component" value="Unassembled WGS sequence"/>
</dbReference>
<organism evidence="7 8">
    <name type="scientific">Kistimonas scapharcae</name>
    <dbReference type="NCBI Taxonomy" id="1036133"/>
    <lineage>
        <taxon>Bacteria</taxon>
        <taxon>Pseudomonadati</taxon>
        <taxon>Pseudomonadota</taxon>
        <taxon>Gammaproteobacteria</taxon>
        <taxon>Oceanospirillales</taxon>
        <taxon>Endozoicomonadaceae</taxon>
        <taxon>Kistimonas</taxon>
    </lineage>
</organism>
<feature type="transmembrane region" description="Helical" evidence="6">
    <location>
        <begin position="75"/>
        <end position="94"/>
    </location>
</feature>
<keyword evidence="4 6" id="KW-1133">Transmembrane helix</keyword>
<feature type="transmembrane region" description="Helical" evidence="6">
    <location>
        <begin position="100"/>
        <end position="121"/>
    </location>
</feature>
<gene>
    <name evidence="7" type="ORF">GCM10023116_32070</name>
</gene>
<keyword evidence="8" id="KW-1185">Reference proteome</keyword>
<feature type="transmembrane region" description="Helical" evidence="6">
    <location>
        <begin position="45"/>
        <end position="63"/>
    </location>
</feature>
<evidence type="ECO:0000256" key="5">
    <source>
        <dbReference type="ARBA" id="ARBA00023136"/>
    </source>
</evidence>
<dbReference type="EMBL" id="BAABFL010000428">
    <property type="protein sequence ID" value="GAA4650924.1"/>
    <property type="molecule type" value="Genomic_DNA"/>
</dbReference>
<dbReference type="PANTHER" id="PTHR43461:SF1">
    <property type="entry name" value="TRANSMEMBRANE PROTEIN 256"/>
    <property type="match status" value="1"/>
</dbReference>
<protein>
    <submittedName>
        <fullName evidence="7">DUF423 domain-containing protein</fullName>
    </submittedName>
</protein>
<proteinExistence type="inferred from homology"/>
<evidence type="ECO:0000313" key="8">
    <source>
        <dbReference type="Proteomes" id="UP001500604"/>
    </source>
</evidence>
<comment type="caution">
    <text evidence="7">The sequence shown here is derived from an EMBL/GenBank/DDBJ whole genome shotgun (WGS) entry which is preliminary data.</text>
</comment>
<evidence type="ECO:0000256" key="2">
    <source>
        <dbReference type="ARBA" id="ARBA00009694"/>
    </source>
</evidence>
<sequence>MSRFYLFIAALSGFLVVALGAFGAHALEARLPASLLVTWGKAVDYQMFHTLALALTALLGMHYPADRWLKLSARLFMGGIILFSGSLYLLVLTGTRSLGMITPFGGVAFMLGWLSLSLFAAKSYQFKT</sequence>
<evidence type="ECO:0000256" key="6">
    <source>
        <dbReference type="SAM" id="Phobius"/>
    </source>
</evidence>
<evidence type="ECO:0000256" key="1">
    <source>
        <dbReference type="ARBA" id="ARBA00004141"/>
    </source>
</evidence>